<keyword evidence="2" id="KW-1133">Transmembrane helix</keyword>
<reference evidence="3" key="1">
    <citation type="submission" date="2021-01" db="EMBL/GenBank/DDBJ databases">
        <authorList>
            <person name="Corre E."/>
            <person name="Pelletier E."/>
            <person name="Niang G."/>
            <person name="Scheremetjew M."/>
            <person name="Finn R."/>
            <person name="Kale V."/>
            <person name="Holt S."/>
            <person name="Cochrane G."/>
            <person name="Meng A."/>
            <person name="Brown T."/>
            <person name="Cohen L."/>
        </authorList>
    </citation>
    <scope>NUCLEOTIDE SEQUENCE</scope>
    <source>
        <strain evidence="3">379</strain>
    </source>
</reference>
<dbReference type="AlphaFoldDB" id="A0A7S3TYC5"/>
<feature type="transmembrane region" description="Helical" evidence="2">
    <location>
        <begin position="560"/>
        <end position="577"/>
    </location>
</feature>
<evidence type="ECO:0000313" key="3">
    <source>
        <dbReference type="EMBL" id="CAE0597758.1"/>
    </source>
</evidence>
<keyword evidence="2" id="KW-0472">Membrane</keyword>
<feature type="transmembrane region" description="Helical" evidence="2">
    <location>
        <begin position="518"/>
        <end position="539"/>
    </location>
</feature>
<feature type="transmembrane region" description="Helical" evidence="2">
    <location>
        <begin position="127"/>
        <end position="148"/>
    </location>
</feature>
<proteinExistence type="predicted"/>
<feature type="transmembrane region" description="Helical" evidence="2">
    <location>
        <begin position="1045"/>
        <end position="1066"/>
    </location>
</feature>
<feature type="compositionally biased region" description="Basic and acidic residues" evidence="1">
    <location>
        <begin position="11"/>
        <end position="21"/>
    </location>
</feature>
<dbReference type="EMBL" id="HBIR01059661">
    <property type="protein sequence ID" value="CAE0597758.1"/>
    <property type="molecule type" value="Transcribed_RNA"/>
</dbReference>
<gene>
    <name evidence="3" type="ORF">EHUX00137_LOCUS46365</name>
</gene>
<evidence type="ECO:0000256" key="1">
    <source>
        <dbReference type="SAM" id="MobiDB-lite"/>
    </source>
</evidence>
<feature type="region of interest" description="Disordered" evidence="1">
    <location>
        <begin position="1"/>
        <end position="47"/>
    </location>
</feature>
<name>A0A7S3TYC5_EMIHU</name>
<keyword evidence="2" id="KW-0812">Transmembrane</keyword>
<feature type="transmembrane region" description="Helical" evidence="2">
    <location>
        <begin position="264"/>
        <end position="290"/>
    </location>
</feature>
<feature type="transmembrane region" description="Helical" evidence="2">
    <location>
        <begin position="215"/>
        <end position="235"/>
    </location>
</feature>
<sequence>MARHSPPQVPRPEKAYLEKVRARTNFQPKPPPSGSAGDGLATSTGGDRTWWQRLTESTASLWGPTTFSPTIWKKKAPAASRDFPGASTSQARAASTGGKYARALSSQGKVETPLDGLRTIPPGPSPLVMNVVMALIVLGTAVSLSGVVQLGDTVNYVYRNFPNQNATFEDMNKKFEEMAEAIDDKIDPCEQDPIHEDYALTCALRSMLPPPNEMFYLYLRLAQPFCCLAALLTLVRAKYARSLYTGEAPAPALKDDGKLRVTEVLYTLCVSAMSLGAVVAAFTMLAYGFVMFRMLVIPSRASEVCHMTIDMMSDSFHNDTTGGIEGFANASVGKLELFFDEQEASLNRNIDLNASLREFGAVTSPDLPGCLAVRKLAGCGRLASKVCHQLPGVMDTLYWVAPHAYVDVGNLGPVCKQGEAVVDTAFLLCSTDINGTAARRELLISQAEKYELQKREFVDAAFEYALDRISPMVHAYLMSQANETFPNATELREMLDAPGKFEQMRPVCDDMEYVEDGVVRWFVGSLVVMACALLSFAYWNTYTNFVMLWEAEAISKNVPTGALLAGGGFVLGGAILYNGLMVFQAALAAAEDSVFRVEEELDLLNGTISMEYTELELVNGSYVNVTRTVSGRQADFIHSKIVEGVGIIVGALMAVAALAVLHGRAARSRYDASGKVTESLTDKYLPSFFAGPLELTIYIGRLFKDVFAVLVTGLLLLVAFAILKVNLLQKHNPQIKNLLNKGAMEQPLCGALQQLPFAPLVESAGPLTSSDSFVSGVEALARLSGEEDWPDAYPSERLMKDSGVRSMLKQTLSTVDFHEVCERTLNVTAPLYHAADTCVKLPYTLDTIVWLSTTFASESDPALKCPAGSDGPTGVERMASFASGLHNLEAPCDRTRVWVEKWQHLCHLVDPDTFNPVDPALSYGGFDVFAFLGLGGSSYSYQPPADDDYDDSYGEFNRERKAAAVARHQGHEATALLDVIRTTVELLKASKESYEAMYPAQAQAMAGRMLAFDRTDTLRLLNMTAAFDADAGMEGVCETVYGMQWALVTVFAGCLTLFGVACYVFYLRTKYDLMESLADLKLELIDYFDVDGDGLEASELGNNAGIQKVMAAELN</sequence>
<protein>
    <submittedName>
        <fullName evidence="3">Uncharacterized protein</fullName>
    </submittedName>
</protein>
<organism evidence="3">
    <name type="scientific">Emiliania huxleyi</name>
    <name type="common">Coccolithophore</name>
    <name type="synonym">Pontosphaera huxleyi</name>
    <dbReference type="NCBI Taxonomy" id="2903"/>
    <lineage>
        <taxon>Eukaryota</taxon>
        <taxon>Haptista</taxon>
        <taxon>Haptophyta</taxon>
        <taxon>Prymnesiophyceae</taxon>
        <taxon>Isochrysidales</taxon>
        <taxon>Noelaerhabdaceae</taxon>
        <taxon>Emiliania</taxon>
    </lineage>
</organism>
<feature type="transmembrane region" description="Helical" evidence="2">
    <location>
        <begin position="641"/>
        <end position="661"/>
    </location>
</feature>
<evidence type="ECO:0000256" key="2">
    <source>
        <dbReference type="SAM" id="Phobius"/>
    </source>
</evidence>
<accession>A0A7S3TYC5</accession>
<feature type="transmembrane region" description="Helical" evidence="2">
    <location>
        <begin position="706"/>
        <end position="727"/>
    </location>
</feature>